<evidence type="ECO:0000313" key="3">
    <source>
        <dbReference type="EMBL" id="GGC14183.1"/>
    </source>
</evidence>
<evidence type="ECO:0000313" key="5">
    <source>
        <dbReference type="Proteomes" id="UP000430634"/>
    </source>
</evidence>
<reference evidence="6" key="2">
    <citation type="journal article" date="2019" name="Int. J. Syst. Evol. Microbiol.">
        <title>The Global Catalogue of Microorganisms (GCM) 10K type strain sequencing project: providing services to taxonomists for standard genome sequencing and annotation.</title>
        <authorList>
            <consortium name="The Broad Institute Genomics Platform"/>
            <consortium name="The Broad Institute Genome Sequencing Center for Infectious Disease"/>
            <person name="Wu L."/>
            <person name="Ma J."/>
        </authorList>
    </citation>
    <scope>NUCLEOTIDE SEQUENCE [LARGE SCALE GENOMIC DNA]</scope>
    <source>
        <strain evidence="6">CGMCC 1.15931</strain>
    </source>
</reference>
<evidence type="ECO:0000313" key="6">
    <source>
        <dbReference type="Proteomes" id="UP000622638"/>
    </source>
</evidence>
<gene>
    <name evidence="3" type="ORF">GCM10011572_39540</name>
    <name evidence="4" type="ORF">GM672_15465</name>
</gene>
<dbReference type="OrthoDB" id="7015148at2"/>
<feature type="domain" description="KfrA N-terminal DNA-binding" evidence="2">
    <location>
        <begin position="7"/>
        <end position="116"/>
    </location>
</feature>
<reference evidence="3" key="1">
    <citation type="journal article" date="2014" name="Int. J. Syst. Evol. Microbiol.">
        <title>Complete genome of a new Firmicutes species belonging to the dominant human colonic microbiota ('Ruminococcus bicirculans') reveals two chromosomes and a selective capacity to utilize plant glucans.</title>
        <authorList>
            <consortium name="NISC Comparative Sequencing Program"/>
            <person name="Wegmann U."/>
            <person name="Louis P."/>
            <person name="Goesmann A."/>
            <person name="Henrissat B."/>
            <person name="Duncan S.H."/>
            <person name="Flint H.J."/>
        </authorList>
    </citation>
    <scope>NUCLEOTIDE SEQUENCE</scope>
    <source>
        <strain evidence="3">CGMCC 1.15931</strain>
    </source>
</reference>
<protein>
    <recommendedName>
        <fullName evidence="2">KfrA N-terminal DNA-binding domain-containing protein</fullName>
    </recommendedName>
</protein>
<reference evidence="3" key="4">
    <citation type="submission" date="2024-05" db="EMBL/GenBank/DDBJ databases">
        <authorList>
            <person name="Sun Q."/>
            <person name="Zhou Y."/>
        </authorList>
    </citation>
    <scope>NUCLEOTIDE SEQUENCE</scope>
    <source>
        <strain evidence="3">CGMCC 1.15931</strain>
    </source>
</reference>
<name>A0A6I3SYI8_9BURK</name>
<dbReference type="Pfam" id="PF11740">
    <property type="entry name" value="KfrA_N"/>
    <property type="match status" value="1"/>
</dbReference>
<dbReference type="InterPro" id="IPR021104">
    <property type="entry name" value="KfrA_DNA-bd_N"/>
</dbReference>
<feature type="compositionally biased region" description="Pro residues" evidence="1">
    <location>
        <begin position="119"/>
        <end position="129"/>
    </location>
</feature>
<comment type="caution">
    <text evidence="4">The sequence shown here is derived from an EMBL/GenBank/DDBJ whole genome shotgun (WGS) entry which is preliminary data.</text>
</comment>
<keyword evidence="6" id="KW-1185">Reference proteome</keyword>
<organism evidence="4 5">
    <name type="scientific">Pseudoduganella buxea</name>
    <dbReference type="NCBI Taxonomy" id="1949069"/>
    <lineage>
        <taxon>Bacteria</taxon>
        <taxon>Pseudomonadati</taxon>
        <taxon>Pseudomonadota</taxon>
        <taxon>Betaproteobacteria</taxon>
        <taxon>Burkholderiales</taxon>
        <taxon>Oxalobacteraceae</taxon>
        <taxon>Telluria group</taxon>
        <taxon>Pseudoduganella</taxon>
    </lineage>
</organism>
<dbReference type="Proteomes" id="UP000430634">
    <property type="component" value="Unassembled WGS sequence"/>
</dbReference>
<accession>A0A6I3SYI8</accession>
<dbReference type="EMBL" id="BMKG01000018">
    <property type="protein sequence ID" value="GGC14183.1"/>
    <property type="molecule type" value="Genomic_DNA"/>
</dbReference>
<sequence>MARSGLTKAQVRACREALLAQGCYPSADAVRHALGDTGSKSTIHRYLKALAGEESPAAGRDDTARTLLALVEQLAERLHDEAEVRLRALREQHALALAEKDAELVALRARVAALEDRAMPPPPPAPRARPTPRTSQGIGGFGRFSGPLSDSRGGRQDGSPFSTALAGGRTDIFDFDGGWPPSTGGRAAGDLPGAT</sequence>
<dbReference type="RefSeq" id="WP_155471432.1">
    <property type="nucleotide sequence ID" value="NZ_BMKG01000018.1"/>
</dbReference>
<evidence type="ECO:0000313" key="4">
    <source>
        <dbReference type="EMBL" id="MTV54129.1"/>
    </source>
</evidence>
<evidence type="ECO:0000259" key="2">
    <source>
        <dbReference type="Pfam" id="PF11740"/>
    </source>
</evidence>
<reference evidence="4 5" key="3">
    <citation type="submission" date="2019-11" db="EMBL/GenBank/DDBJ databases">
        <title>Type strains purchased from KCTC, JCM and DSMZ.</title>
        <authorList>
            <person name="Lu H."/>
        </authorList>
    </citation>
    <scope>NUCLEOTIDE SEQUENCE [LARGE SCALE GENOMIC DNA]</scope>
    <source>
        <strain evidence="4 5">KCTC 52429</strain>
    </source>
</reference>
<evidence type="ECO:0000256" key="1">
    <source>
        <dbReference type="SAM" id="MobiDB-lite"/>
    </source>
</evidence>
<proteinExistence type="predicted"/>
<feature type="region of interest" description="Disordered" evidence="1">
    <location>
        <begin position="116"/>
        <end position="195"/>
    </location>
</feature>
<dbReference type="Proteomes" id="UP000622638">
    <property type="component" value="Unassembled WGS sequence"/>
</dbReference>
<dbReference type="EMBL" id="WNKZ01000043">
    <property type="protein sequence ID" value="MTV54129.1"/>
    <property type="molecule type" value="Genomic_DNA"/>
</dbReference>
<dbReference type="AlphaFoldDB" id="A0A6I3SYI8"/>